<evidence type="ECO:0000313" key="11">
    <source>
        <dbReference type="Proteomes" id="UP001212152"/>
    </source>
</evidence>
<evidence type="ECO:0000256" key="2">
    <source>
        <dbReference type="ARBA" id="ARBA00009170"/>
    </source>
</evidence>
<evidence type="ECO:0000259" key="9">
    <source>
        <dbReference type="Pfam" id="PF17171"/>
    </source>
</evidence>
<sequence length="272" mass="30657">MPWVNPSTKLQNALPLKTHPAVFVPAAWPAEPAGVPILYIFPPSKQAITSVDAECVKYQAFLAFSNYKHTIQECHEPGMSPSGQLPFLIASDGRILTGRQIVEEVKNTAGDLESRLTDVERADLTSFTLLAETKLDFALLFTLWYDNRIRDTVTFPMYEALYPWPLNKILSRQIRAEKTEWMLSRKSVLKRDEILSDAKQALAALSTLLGSQLFFFGSKASFLDAVVFSYLHVILSQLALPGADVPLREAVMRHDNLVQYCRRVFNTFFALT</sequence>
<proteinExistence type="inferred from homology"/>
<keyword evidence="7" id="KW-0472">Membrane</keyword>
<comment type="similarity">
    <text evidence="2">Belongs to the metaxin family.</text>
</comment>
<dbReference type="Proteomes" id="UP001212152">
    <property type="component" value="Unassembled WGS sequence"/>
</dbReference>
<keyword evidence="6" id="KW-0496">Mitochondrion</keyword>
<dbReference type="Pfam" id="PF17171">
    <property type="entry name" value="GST_C_6"/>
    <property type="match status" value="1"/>
</dbReference>
<keyword evidence="4" id="KW-1000">Mitochondrion outer membrane</keyword>
<feature type="domain" description="Metaxin glutathione S-transferase" evidence="9">
    <location>
        <begin position="198"/>
        <end position="264"/>
    </location>
</feature>
<dbReference type="GO" id="GO:0015031">
    <property type="term" value="P:protein transport"/>
    <property type="evidence" value="ECO:0007669"/>
    <property type="project" value="UniProtKB-KW"/>
</dbReference>
<evidence type="ECO:0000256" key="5">
    <source>
        <dbReference type="ARBA" id="ARBA00022927"/>
    </source>
</evidence>
<dbReference type="GO" id="GO:0007005">
    <property type="term" value="P:mitochondrion organization"/>
    <property type="evidence" value="ECO:0007669"/>
    <property type="project" value="TreeGrafter"/>
</dbReference>
<gene>
    <name evidence="10" type="primary">MTX2</name>
    <name evidence="10" type="ORF">HDU87_007329</name>
</gene>
<evidence type="ECO:0000256" key="3">
    <source>
        <dbReference type="ARBA" id="ARBA00022448"/>
    </source>
</evidence>
<dbReference type="InterPro" id="IPR036282">
    <property type="entry name" value="Glutathione-S-Trfase_C_sf"/>
</dbReference>
<organism evidence="10 11">
    <name type="scientific">Geranomyces variabilis</name>
    <dbReference type="NCBI Taxonomy" id="109894"/>
    <lineage>
        <taxon>Eukaryota</taxon>
        <taxon>Fungi</taxon>
        <taxon>Fungi incertae sedis</taxon>
        <taxon>Chytridiomycota</taxon>
        <taxon>Chytridiomycota incertae sedis</taxon>
        <taxon>Chytridiomycetes</taxon>
        <taxon>Spizellomycetales</taxon>
        <taxon>Powellomycetaceae</taxon>
        <taxon>Geranomyces</taxon>
    </lineage>
</organism>
<dbReference type="GO" id="GO:0001401">
    <property type="term" value="C:SAM complex"/>
    <property type="evidence" value="ECO:0007669"/>
    <property type="project" value="InterPro"/>
</dbReference>
<dbReference type="InterPro" id="IPR019564">
    <property type="entry name" value="Sam37/metaxin_N"/>
</dbReference>
<evidence type="ECO:0000256" key="7">
    <source>
        <dbReference type="ARBA" id="ARBA00023136"/>
    </source>
</evidence>
<dbReference type="Gene3D" id="1.20.1050.10">
    <property type="match status" value="1"/>
</dbReference>
<reference evidence="10" key="1">
    <citation type="submission" date="2020-05" db="EMBL/GenBank/DDBJ databases">
        <title>Phylogenomic resolution of chytrid fungi.</title>
        <authorList>
            <person name="Stajich J.E."/>
            <person name="Amses K."/>
            <person name="Simmons R."/>
            <person name="Seto K."/>
            <person name="Myers J."/>
            <person name="Bonds A."/>
            <person name="Quandt C.A."/>
            <person name="Barry K."/>
            <person name="Liu P."/>
            <person name="Grigoriev I."/>
            <person name="Longcore J.E."/>
            <person name="James T.Y."/>
        </authorList>
    </citation>
    <scope>NUCLEOTIDE SEQUENCE</scope>
    <source>
        <strain evidence="10">JEL0379</strain>
    </source>
</reference>
<keyword evidence="5" id="KW-0653">Protein transport</keyword>
<dbReference type="EMBL" id="JADGJQ010000069">
    <property type="protein sequence ID" value="KAJ3173826.1"/>
    <property type="molecule type" value="Genomic_DNA"/>
</dbReference>
<feature type="domain" description="Mitochondrial outer membrane transport complex Sam37/metaxin N-terminal" evidence="8">
    <location>
        <begin position="55"/>
        <end position="175"/>
    </location>
</feature>
<dbReference type="SUPFAM" id="SSF47616">
    <property type="entry name" value="GST C-terminal domain-like"/>
    <property type="match status" value="1"/>
</dbReference>
<accession>A0AAD5TFL0</accession>
<evidence type="ECO:0000256" key="4">
    <source>
        <dbReference type="ARBA" id="ARBA00022787"/>
    </source>
</evidence>
<dbReference type="InterPro" id="IPR033468">
    <property type="entry name" value="Metaxin_GST"/>
</dbReference>
<dbReference type="Pfam" id="PF10568">
    <property type="entry name" value="Tom37"/>
    <property type="match status" value="1"/>
</dbReference>
<dbReference type="InterPro" id="IPR050931">
    <property type="entry name" value="Mito_Protein_Transport_Metaxin"/>
</dbReference>
<keyword evidence="3" id="KW-0813">Transport</keyword>
<dbReference type="PANTHER" id="PTHR12289:SF77">
    <property type="entry name" value="METAXIN-2"/>
    <property type="match status" value="1"/>
</dbReference>
<dbReference type="PANTHER" id="PTHR12289">
    <property type="entry name" value="METAXIN RELATED"/>
    <property type="match status" value="1"/>
</dbReference>
<comment type="subcellular location">
    <subcellularLocation>
        <location evidence="1">Mitochondrion outer membrane</location>
    </subcellularLocation>
</comment>
<evidence type="ECO:0000259" key="8">
    <source>
        <dbReference type="Pfam" id="PF10568"/>
    </source>
</evidence>
<keyword evidence="11" id="KW-1185">Reference proteome</keyword>
<evidence type="ECO:0000256" key="1">
    <source>
        <dbReference type="ARBA" id="ARBA00004294"/>
    </source>
</evidence>
<protein>
    <submittedName>
        <fullName evidence="10">Metaxin-2</fullName>
    </submittedName>
</protein>
<name>A0AAD5TFL0_9FUNG</name>
<evidence type="ECO:0000256" key="6">
    <source>
        <dbReference type="ARBA" id="ARBA00023128"/>
    </source>
</evidence>
<comment type="caution">
    <text evidence="10">The sequence shown here is derived from an EMBL/GenBank/DDBJ whole genome shotgun (WGS) entry which is preliminary data.</text>
</comment>
<dbReference type="AlphaFoldDB" id="A0AAD5TFL0"/>
<evidence type="ECO:0000313" key="10">
    <source>
        <dbReference type="EMBL" id="KAJ3173826.1"/>
    </source>
</evidence>